<keyword evidence="1" id="KW-1133">Transmembrane helix</keyword>
<feature type="transmembrane region" description="Helical" evidence="1">
    <location>
        <begin position="155"/>
        <end position="179"/>
    </location>
</feature>
<gene>
    <name evidence="2" type="ORF">RU97_GL000183</name>
</gene>
<dbReference type="Proteomes" id="UP000181884">
    <property type="component" value="Unassembled WGS sequence"/>
</dbReference>
<reference evidence="2 3" key="1">
    <citation type="submission" date="2014-12" db="EMBL/GenBank/DDBJ databases">
        <title>Draft genome sequences of 29 type strains of Enterococci.</title>
        <authorList>
            <person name="Zhong Z."/>
            <person name="Sun Z."/>
            <person name="Liu W."/>
            <person name="Zhang W."/>
            <person name="Zhang H."/>
        </authorList>
    </citation>
    <scope>NUCLEOTIDE SEQUENCE [LARGE SCALE GENOMIC DNA]</scope>
    <source>
        <strain evidence="2 3">DSM 17029</strain>
    </source>
</reference>
<dbReference type="InterPro" id="IPR006938">
    <property type="entry name" value="DUF624"/>
</dbReference>
<organism evidence="2 3">
    <name type="scientific">Enterococcus canis</name>
    <dbReference type="NCBI Taxonomy" id="214095"/>
    <lineage>
        <taxon>Bacteria</taxon>
        <taxon>Bacillati</taxon>
        <taxon>Bacillota</taxon>
        <taxon>Bacilli</taxon>
        <taxon>Lactobacillales</taxon>
        <taxon>Enterococcaceae</taxon>
        <taxon>Enterococcus</taxon>
    </lineage>
</organism>
<evidence type="ECO:0000313" key="2">
    <source>
        <dbReference type="EMBL" id="OJG19950.1"/>
    </source>
</evidence>
<feature type="transmembrane region" description="Helical" evidence="1">
    <location>
        <begin position="20"/>
        <end position="39"/>
    </location>
</feature>
<accession>A0A1L8RJK1</accession>
<name>A0A1L8RJK1_9ENTE</name>
<dbReference type="AlphaFoldDB" id="A0A1L8RJK1"/>
<evidence type="ECO:0008006" key="4">
    <source>
        <dbReference type="Google" id="ProtNLM"/>
    </source>
</evidence>
<dbReference type="Pfam" id="PF04854">
    <property type="entry name" value="DUF624"/>
    <property type="match status" value="1"/>
</dbReference>
<sequence length="189" mass="21357">MMMKLVQSRWYANLITISDYILLGILWVLCSLPLVTVVASSKAAYYTINEWRITGTGSVLKTFWVGFKHRLLITLPISLTFIAIFAALESAMQQMELLPLPLLVAFIVSGVIVAMFFLCLIPELVHISQQSIIESLQNTAILVIGFLPQNLLKVFLTYVFFCSVTIFPPFIFLFAGGFWKLISLLTRQK</sequence>
<dbReference type="EMBL" id="JXKH01000001">
    <property type="protein sequence ID" value="OJG19950.1"/>
    <property type="molecule type" value="Genomic_DNA"/>
</dbReference>
<feature type="transmembrane region" description="Helical" evidence="1">
    <location>
        <begin position="71"/>
        <end position="88"/>
    </location>
</feature>
<keyword evidence="1" id="KW-0812">Transmembrane</keyword>
<protein>
    <recommendedName>
        <fullName evidence="4">DUF624 domain-containing protein</fullName>
    </recommendedName>
</protein>
<evidence type="ECO:0000313" key="3">
    <source>
        <dbReference type="Proteomes" id="UP000181884"/>
    </source>
</evidence>
<feature type="transmembrane region" description="Helical" evidence="1">
    <location>
        <begin position="100"/>
        <end position="120"/>
    </location>
</feature>
<comment type="caution">
    <text evidence="2">The sequence shown here is derived from an EMBL/GenBank/DDBJ whole genome shotgun (WGS) entry which is preliminary data.</text>
</comment>
<keyword evidence="1" id="KW-0472">Membrane</keyword>
<proteinExistence type="predicted"/>
<dbReference type="STRING" id="214095.RU97_GL000183"/>
<keyword evidence="3" id="KW-1185">Reference proteome</keyword>
<evidence type="ECO:0000256" key="1">
    <source>
        <dbReference type="SAM" id="Phobius"/>
    </source>
</evidence>
<dbReference type="RefSeq" id="WP_067391638.1">
    <property type="nucleotide sequence ID" value="NZ_JXKH01000001.1"/>
</dbReference>